<dbReference type="AlphaFoldDB" id="A0A0D2NVH5"/>
<gene>
    <name evidence="2" type="ORF">HYPSUDRAFT_68402</name>
</gene>
<feature type="region of interest" description="Disordered" evidence="1">
    <location>
        <begin position="1"/>
        <end position="125"/>
    </location>
</feature>
<feature type="compositionally biased region" description="Pro residues" evidence="1">
    <location>
        <begin position="149"/>
        <end position="159"/>
    </location>
</feature>
<dbReference type="EMBL" id="KN817566">
    <property type="protein sequence ID" value="KJA20531.1"/>
    <property type="molecule type" value="Genomic_DNA"/>
</dbReference>
<dbReference type="Proteomes" id="UP000054270">
    <property type="component" value="Unassembled WGS sequence"/>
</dbReference>
<keyword evidence="3" id="KW-1185">Reference proteome</keyword>
<evidence type="ECO:0000313" key="3">
    <source>
        <dbReference type="Proteomes" id="UP000054270"/>
    </source>
</evidence>
<feature type="compositionally biased region" description="Basic and acidic residues" evidence="1">
    <location>
        <begin position="23"/>
        <end position="35"/>
    </location>
</feature>
<dbReference type="OrthoDB" id="3032640at2759"/>
<organism evidence="2 3">
    <name type="scientific">Hypholoma sublateritium (strain FD-334 SS-4)</name>
    <dbReference type="NCBI Taxonomy" id="945553"/>
    <lineage>
        <taxon>Eukaryota</taxon>
        <taxon>Fungi</taxon>
        <taxon>Dikarya</taxon>
        <taxon>Basidiomycota</taxon>
        <taxon>Agaricomycotina</taxon>
        <taxon>Agaricomycetes</taxon>
        <taxon>Agaricomycetidae</taxon>
        <taxon>Agaricales</taxon>
        <taxon>Agaricineae</taxon>
        <taxon>Strophariaceae</taxon>
        <taxon>Hypholoma</taxon>
    </lineage>
</organism>
<feature type="compositionally biased region" description="Basic residues" evidence="1">
    <location>
        <begin position="165"/>
        <end position="174"/>
    </location>
</feature>
<protein>
    <submittedName>
        <fullName evidence="2">Uncharacterized protein</fullName>
    </submittedName>
</protein>
<feature type="compositionally biased region" description="Low complexity" evidence="1">
    <location>
        <begin position="83"/>
        <end position="98"/>
    </location>
</feature>
<evidence type="ECO:0000313" key="2">
    <source>
        <dbReference type="EMBL" id="KJA20531.1"/>
    </source>
</evidence>
<sequence>MAFQGSSYYPATPDRPVQPKGPTETRVHFPPEARRPLAGSHRPRSQPPPPLTLNDPYHPPTQMQQPKTTHGGPDHEMSHRRSPSSPTPSDTSSLSLYSAESVTKNFPVNVENRQQQEEEDEKPPSLFCGCFNFKALFGSKPKQSKILAPPAPVSAPAPAPQMVQTRRRPSPLNL</sequence>
<feature type="region of interest" description="Disordered" evidence="1">
    <location>
        <begin position="143"/>
        <end position="174"/>
    </location>
</feature>
<name>A0A0D2NVH5_HYPSF</name>
<proteinExistence type="predicted"/>
<accession>A0A0D2NVH5</accession>
<reference evidence="3" key="1">
    <citation type="submission" date="2014-04" db="EMBL/GenBank/DDBJ databases">
        <title>Evolutionary Origins and Diversification of the Mycorrhizal Mutualists.</title>
        <authorList>
            <consortium name="DOE Joint Genome Institute"/>
            <consortium name="Mycorrhizal Genomics Consortium"/>
            <person name="Kohler A."/>
            <person name="Kuo A."/>
            <person name="Nagy L.G."/>
            <person name="Floudas D."/>
            <person name="Copeland A."/>
            <person name="Barry K.W."/>
            <person name="Cichocki N."/>
            <person name="Veneault-Fourrey C."/>
            <person name="LaButti K."/>
            <person name="Lindquist E.A."/>
            <person name="Lipzen A."/>
            <person name="Lundell T."/>
            <person name="Morin E."/>
            <person name="Murat C."/>
            <person name="Riley R."/>
            <person name="Ohm R."/>
            <person name="Sun H."/>
            <person name="Tunlid A."/>
            <person name="Henrissat B."/>
            <person name="Grigoriev I.V."/>
            <person name="Hibbett D.S."/>
            <person name="Martin F."/>
        </authorList>
    </citation>
    <scope>NUCLEOTIDE SEQUENCE [LARGE SCALE GENOMIC DNA]</scope>
    <source>
        <strain evidence="3">FD-334 SS-4</strain>
    </source>
</reference>
<evidence type="ECO:0000256" key="1">
    <source>
        <dbReference type="SAM" id="MobiDB-lite"/>
    </source>
</evidence>